<name>A0A834SRH5_9FABA</name>
<dbReference type="EMBL" id="JAAIUW010000012">
    <property type="protein sequence ID" value="KAF7807838.1"/>
    <property type="molecule type" value="Genomic_DNA"/>
</dbReference>
<evidence type="ECO:0000313" key="3">
    <source>
        <dbReference type="Proteomes" id="UP000634136"/>
    </source>
</evidence>
<accession>A0A834SRH5</accession>
<dbReference type="OrthoDB" id="1595177at2759"/>
<keyword evidence="1" id="KW-1133">Transmembrane helix</keyword>
<evidence type="ECO:0000313" key="2">
    <source>
        <dbReference type="EMBL" id="KAF7807838.1"/>
    </source>
</evidence>
<protein>
    <submittedName>
        <fullName evidence="2">Regulator of rDNA transcription protein 15</fullName>
    </submittedName>
</protein>
<organism evidence="2 3">
    <name type="scientific">Senna tora</name>
    <dbReference type="NCBI Taxonomy" id="362788"/>
    <lineage>
        <taxon>Eukaryota</taxon>
        <taxon>Viridiplantae</taxon>
        <taxon>Streptophyta</taxon>
        <taxon>Embryophyta</taxon>
        <taxon>Tracheophyta</taxon>
        <taxon>Spermatophyta</taxon>
        <taxon>Magnoliopsida</taxon>
        <taxon>eudicotyledons</taxon>
        <taxon>Gunneridae</taxon>
        <taxon>Pentapetalae</taxon>
        <taxon>rosids</taxon>
        <taxon>fabids</taxon>
        <taxon>Fabales</taxon>
        <taxon>Fabaceae</taxon>
        <taxon>Caesalpinioideae</taxon>
        <taxon>Cassia clade</taxon>
        <taxon>Senna</taxon>
    </lineage>
</organism>
<gene>
    <name evidence="2" type="ORF">G2W53_039999</name>
</gene>
<proteinExistence type="predicted"/>
<reference evidence="2" key="1">
    <citation type="submission" date="2020-09" db="EMBL/GenBank/DDBJ databases">
        <title>Genome-Enabled Discovery of Anthraquinone Biosynthesis in Senna tora.</title>
        <authorList>
            <person name="Kang S.-H."/>
            <person name="Pandey R.P."/>
            <person name="Lee C.-M."/>
            <person name="Sim J.-S."/>
            <person name="Jeong J.-T."/>
            <person name="Choi B.-S."/>
            <person name="Jung M."/>
            <person name="Ginzburg D."/>
            <person name="Zhao K."/>
            <person name="Won S.Y."/>
            <person name="Oh T.-J."/>
            <person name="Yu Y."/>
            <person name="Kim N.-H."/>
            <person name="Lee O.R."/>
            <person name="Lee T.-H."/>
            <person name="Bashyal P."/>
            <person name="Kim T.-S."/>
            <person name="Lee W.-H."/>
            <person name="Kawkins C."/>
            <person name="Kim C.-K."/>
            <person name="Kim J.S."/>
            <person name="Ahn B.O."/>
            <person name="Rhee S.Y."/>
            <person name="Sohng J.K."/>
        </authorList>
    </citation>
    <scope>NUCLEOTIDE SEQUENCE</scope>
    <source>
        <tissue evidence="2">Leaf</tissue>
    </source>
</reference>
<feature type="transmembrane region" description="Helical" evidence="1">
    <location>
        <begin position="41"/>
        <end position="58"/>
    </location>
</feature>
<dbReference type="AlphaFoldDB" id="A0A834SRH5"/>
<dbReference type="Proteomes" id="UP000634136">
    <property type="component" value="Unassembled WGS sequence"/>
</dbReference>
<sequence>MHVVDRQGEKVYPCVIDFCTAPTVDDPRRRPSRIWPRPGRIALKLLVGLPFVICFILTRHMHVGFGRDHDELIYALHRPSGMSSLTGRDLTWDADIFCATSVFTLSKLNDRVTCGTCAPLTRNLGSARATAETYRDVALGAKLVIYNRVPDCTLRCARFASAREKTCTSDRFDAWDLEGGTNRSGEGRISVDRGSKATLPLTIPRRVFKSSAKDSTRRSMGICSRRPLRLIRRTGFTNDTRLWGPRPLLLVGKRTAGARIASSPDSDLEAFSHNPTHGSFAPLAFQPSAMTNCANQRGCSPWRPDAVMSTTGRGRHSVLRIFKSCQGRTGHHATCGALPAAGPYLRLSRFQGGQAVKQKRELFPRPPPTSPDSLTLPSTATSRFRNFNPIPFRSTRAARYQTGFPRLLGSTNPCASAVHMEPFAVVRLS</sequence>
<keyword evidence="3" id="KW-1185">Reference proteome</keyword>
<keyword evidence="1" id="KW-0812">Transmembrane</keyword>
<comment type="caution">
    <text evidence="2">The sequence shown here is derived from an EMBL/GenBank/DDBJ whole genome shotgun (WGS) entry which is preliminary data.</text>
</comment>
<evidence type="ECO:0000256" key="1">
    <source>
        <dbReference type="SAM" id="Phobius"/>
    </source>
</evidence>
<keyword evidence="1" id="KW-0472">Membrane</keyword>